<dbReference type="GO" id="GO:0005634">
    <property type="term" value="C:nucleus"/>
    <property type="evidence" value="ECO:0007669"/>
    <property type="project" value="UniProtKB-SubCell"/>
</dbReference>
<dbReference type="PANTHER" id="PTHR41391">
    <property type="entry name" value="RESTRICTION OF TELOMERE CAPPING PROTEIN 4"/>
    <property type="match status" value="1"/>
</dbReference>
<evidence type="ECO:0000256" key="8">
    <source>
        <dbReference type="SAM" id="MobiDB-lite"/>
    </source>
</evidence>
<evidence type="ECO:0000256" key="3">
    <source>
        <dbReference type="ARBA" id="ARBA00004496"/>
    </source>
</evidence>
<keyword evidence="11" id="KW-1185">Reference proteome</keyword>
<evidence type="ECO:0000256" key="2">
    <source>
        <dbReference type="ARBA" id="ARBA00004123"/>
    </source>
</evidence>
<dbReference type="InterPro" id="IPR028094">
    <property type="entry name" value="RTC4_C"/>
</dbReference>
<keyword evidence="7" id="KW-0539">Nucleus</keyword>
<evidence type="ECO:0000256" key="6">
    <source>
        <dbReference type="ARBA" id="ARBA00022490"/>
    </source>
</evidence>
<dbReference type="SMART" id="SM01312">
    <property type="entry name" value="RTC4"/>
    <property type="match status" value="1"/>
</dbReference>
<evidence type="ECO:0000313" key="11">
    <source>
        <dbReference type="Proteomes" id="UP000469558"/>
    </source>
</evidence>
<proteinExistence type="inferred from homology"/>
<dbReference type="InterPro" id="IPR039024">
    <property type="entry name" value="RTC4"/>
</dbReference>
<feature type="compositionally biased region" description="Polar residues" evidence="8">
    <location>
        <begin position="85"/>
        <end position="97"/>
    </location>
</feature>
<evidence type="ECO:0000259" key="9">
    <source>
        <dbReference type="SMART" id="SM01312"/>
    </source>
</evidence>
<comment type="subcellular location">
    <subcellularLocation>
        <location evidence="3">Cytoplasm</location>
    </subcellularLocation>
    <subcellularLocation>
        <location evidence="2">Nucleus</location>
    </subcellularLocation>
</comment>
<reference evidence="10 11" key="1">
    <citation type="submission" date="2018-05" db="EMBL/GenBank/DDBJ databases">
        <title>Genome sequencing and assembly of the regulated plant pathogen Lachnellula willkommii and related sister species for the development of diagnostic species identification markers.</title>
        <authorList>
            <person name="Giroux E."/>
            <person name="Bilodeau G."/>
        </authorList>
    </citation>
    <scope>NUCLEOTIDE SEQUENCE [LARGE SCALE GENOMIC DNA]</scope>
    <source>
        <strain evidence="10 11">CBS 268.59</strain>
    </source>
</reference>
<organism evidence="10 11">
    <name type="scientific">Lachnellula suecica</name>
    <dbReference type="NCBI Taxonomy" id="602035"/>
    <lineage>
        <taxon>Eukaryota</taxon>
        <taxon>Fungi</taxon>
        <taxon>Dikarya</taxon>
        <taxon>Ascomycota</taxon>
        <taxon>Pezizomycotina</taxon>
        <taxon>Leotiomycetes</taxon>
        <taxon>Helotiales</taxon>
        <taxon>Lachnaceae</taxon>
        <taxon>Lachnellula</taxon>
    </lineage>
</organism>
<dbReference type="PANTHER" id="PTHR41391:SF1">
    <property type="entry name" value="RESTRICTION OF TELOMERE CAPPING PROTEIN 4"/>
    <property type="match status" value="1"/>
</dbReference>
<gene>
    <name evidence="10" type="ORF">LSUE1_G000160</name>
</gene>
<comment type="similarity">
    <text evidence="4">Belongs to the RTC4 family.</text>
</comment>
<keyword evidence="6" id="KW-0963">Cytoplasm</keyword>
<evidence type="ECO:0000313" key="10">
    <source>
        <dbReference type="EMBL" id="TVY85483.1"/>
    </source>
</evidence>
<dbReference type="Proteomes" id="UP000469558">
    <property type="component" value="Unassembled WGS sequence"/>
</dbReference>
<sequence length="505" mass="55974">MPAPTAKRSNDVKLEKEDDINRRPESSSEDEDRGAIKPTVFKRASQEAAAGASKTKPKPGKRGKKGETVNGNNGTNKGTRKSTRTEIVSTQDSGSSSPKRKSQEEPPVGSGMADEFGRVKSKKARKTFGSSQNQPSSSGGGYGKNAKKDADFRKVPTIPGSPEPASENTTFKVHNSLDFDSPAPSPRKPFNQTGTPSPLKDKASPTSKFRAPIGFDDSGDELSGSHQEKSSPVPTNKSRKKDRMEDLPLTQGPSFKMPQGFDELAGTVEELLGEDREKLNSVTAADDDDDDDMFASLTQRARCPMCNKPVDPADLRDFGNMNTRRQGEFCQWHQKKTAQDDWDLKGFPEIDWDKLRSRITKHRVFIKKVINGGDSHYRDLLEDRVNAGKDRNLLKMTSNLTPGYYGGRGLRIMSENIMHEFTALLKKKAVKDRRISSRGPTAFVQSVLVPEVTVLLIMEDMNVEVEEARNILEESAGVGELIHEEIRDVVKKRIEDSEDEDDFDD</sequence>
<evidence type="ECO:0000256" key="4">
    <source>
        <dbReference type="ARBA" id="ARBA00009461"/>
    </source>
</evidence>
<comment type="caution">
    <text evidence="10">The sequence shown here is derived from an EMBL/GenBank/DDBJ whole genome shotgun (WGS) entry which is preliminary data.</text>
</comment>
<accession>A0A8T9CSD2</accession>
<evidence type="ECO:0000256" key="5">
    <source>
        <dbReference type="ARBA" id="ARBA00015162"/>
    </source>
</evidence>
<feature type="domain" description="Restriction of telomere capping protein 4 C-terminal" evidence="9">
    <location>
        <begin position="369"/>
        <end position="485"/>
    </location>
</feature>
<feature type="compositionally biased region" description="Basic and acidic residues" evidence="8">
    <location>
        <begin position="8"/>
        <end position="26"/>
    </location>
</feature>
<comment type="function">
    <text evidence="1">May be involved in a process influencing telomere capping.</text>
</comment>
<evidence type="ECO:0000256" key="1">
    <source>
        <dbReference type="ARBA" id="ARBA00002738"/>
    </source>
</evidence>
<evidence type="ECO:0000256" key="7">
    <source>
        <dbReference type="ARBA" id="ARBA00023242"/>
    </source>
</evidence>
<dbReference type="AlphaFoldDB" id="A0A8T9CSD2"/>
<feature type="compositionally biased region" description="Low complexity" evidence="8">
    <location>
        <begin position="68"/>
        <end position="77"/>
    </location>
</feature>
<name>A0A8T9CSD2_9HELO</name>
<dbReference type="OrthoDB" id="128308at2759"/>
<feature type="region of interest" description="Disordered" evidence="8">
    <location>
        <begin position="1"/>
        <end position="260"/>
    </location>
</feature>
<dbReference type="Pfam" id="PF14474">
    <property type="entry name" value="RTC4"/>
    <property type="match status" value="1"/>
</dbReference>
<dbReference type="EMBL" id="QGMK01000006">
    <property type="protein sequence ID" value="TVY85483.1"/>
    <property type="molecule type" value="Genomic_DNA"/>
</dbReference>
<feature type="compositionally biased region" description="Basic residues" evidence="8">
    <location>
        <begin position="55"/>
        <end position="64"/>
    </location>
</feature>
<protein>
    <recommendedName>
        <fullName evidence="5">Restriction of telomere capping protein 4</fullName>
    </recommendedName>
</protein>
<dbReference type="GO" id="GO:0005737">
    <property type="term" value="C:cytoplasm"/>
    <property type="evidence" value="ECO:0007669"/>
    <property type="project" value="UniProtKB-SubCell"/>
</dbReference>